<comment type="caution">
    <text evidence="1">The sequence shown here is derived from an EMBL/GenBank/DDBJ whole genome shotgun (WGS) entry which is preliminary data.</text>
</comment>
<dbReference type="PROSITE" id="PS51257">
    <property type="entry name" value="PROKAR_LIPOPROTEIN"/>
    <property type="match status" value="1"/>
</dbReference>
<sequence>MGKPAAPRRLSALQVIQSAASCVAVHGNETPGLAALRDGHDRIDVQYEKRADGATLTYATRDTALVDALHDWFEAQLGDHGAHAEPGH</sequence>
<reference evidence="1 2" key="1">
    <citation type="submission" date="2020-07" db="EMBL/GenBank/DDBJ databases">
        <title>Streptomyces isolated from Indian soil.</title>
        <authorList>
            <person name="Mandal S."/>
            <person name="Maiti P.K."/>
        </authorList>
    </citation>
    <scope>NUCLEOTIDE SEQUENCE [LARGE SCALE GENOMIC DNA]</scope>
    <source>
        <strain evidence="1 2">PSKA54</strain>
    </source>
</reference>
<accession>A0A7W2D556</accession>
<evidence type="ECO:0000313" key="2">
    <source>
        <dbReference type="Proteomes" id="UP000586976"/>
    </source>
</evidence>
<dbReference type="EMBL" id="JACEQY010000031">
    <property type="protein sequence ID" value="MBA4864655.1"/>
    <property type="molecule type" value="Genomic_DNA"/>
</dbReference>
<dbReference type="Proteomes" id="UP000586976">
    <property type="component" value="Unassembled WGS sequence"/>
</dbReference>
<name>A0A7W2D556_9ACTN</name>
<evidence type="ECO:0000313" key="1">
    <source>
        <dbReference type="EMBL" id="MBA4864655.1"/>
    </source>
</evidence>
<protein>
    <submittedName>
        <fullName evidence="1">Uncharacterized protein</fullName>
    </submittedName>
</protein>
<dbReference type="RefSeq" id="WP_181866252.1">
    <property type="nucleotide sequence ID" value="NZ_JACEQY010000031.1"/>
</dbReference>
<organism evidence="1 2">
    <name type="scientific">Streptomyces himalayensis subsp. aureolus</name>
    <dbReference type="NCBI Taxonomy" id="2758039"/>
    <lineage>
        <taxon>Bacteria</taxon>
        <taxon>Bacillati</taxon>
        <taxon>Actinomycetota</taxon>
        <taxon>Actinomycetes</taxon>
        <taxon>Kitasatosporales</taxon>
        <taxon>Streptomycetaceae</taxon>
        <taxon>Streptomyces</taxon>
        <taxon>Streptomyces himalayensis</taxon>
    </lineage>
</organism>
<keyword evidence="2" id="KW-1185">Reference proteome</keyword>
<dbReference type="AlphaFoldDB" id="A0A7W2D556"/>
<proteinExistence type="predicted"/>
<gene>
    <name evidence="1" type="ORF">H1V43_25520</name>
</gene>